<dbReference type="GO" id="GO:0005737">
    <property type="term" value="C:cytoplasm"/>
    <property type="evidence" value="ECO:0007669"/>
    <property type="project" value="UniProtKB-SubCell"/>
</dbReference>
<keyword evidence="6" id="KW-0251">Elongation factor</keyword>
<evidence type="ECO:0000256" key="2">
    <source>
        <dbReference type="ARBA" id="ARBA00022490"/>
    </source>
</evidence>
<dbReference type="Pfam" id="PF09107">
    <property type="entry name" value="WHD_3rd_SelB"/>
    <property type="match status" value="1"/>
</dbReference>
<dbReference type="NCBIfam" id="TIGR00231">
    <property type="entry name" value="small_GTP"/>
    <property type="match status" value="1"/>
</dbReference>
<reference evidence="6 7" key="1">
    <citation type="submission" date="2016-02" db="EMBL/GenBank/DDBJ databases">
        <authorList>
            <consortium name="Pathogen Informatics"/>
        </authorList>
    </citation>
    <scope>NUCLEOTIDE SEQUENCE [LARGE SCALE GENOMIC DNA]</scope>
    <source>
        <strain evidence="6 7">RC20</strain>
    </source>
</reference>
<dbReference type="Pfam" id="PF00009">
    <property type="entry name" value="GTP_EFTU"/>
    <property type="match status" value="1"/>
</dbReference>
<dbReference type="InterPro" id="IPR004535">
    <property type="entry name" value="Transl_elong_SelB"/>
</dbReference>
<dbReference type="CDD" id="cd04171">
    <property type="entry name" value="SelB"/>
    <property type="match status" value="1"/>
</dbReference>
<dbReference type="EMBL" id="FIZP01000001">
    <property type="protein sequence ID" value="CZE46797.1"/>
    <property type="molecule type" value="Genomic_DNA"/>
</dbReference>
<evidence type="ECO:0000256" key="1">
    <source>
        <dbReference type="ARBA" id="ARBA00004496"/>
    </source>
</evidence>
<proteinExistence type="predicted"/>
<evidence type="ECO:0000256" key="3">
    <source>
        <dbReference type="ARBA" id="ARBA00022917"/>
    </source>
</evidence>
<feature type="domain" description="Tr-type G" evidence="5">
    <location>
        <begin position="2"/>
        <end position="174"/>
    </location>
</feature>
<dbReference type="InterPro" id="IPR009000">
    <property type="entry name" value="Transl_B-barrel_sf"/>
</dbReference>
<dbReference type="InterPro" id="IPR000795">
    <property type="entry name" value="T_Tr_GTP-bd_dom"/>
</dbReference>
<dbReference type="InterPro" id="IPR050055">
    <property type="entry name" value="EF-Tu_GTPase"/>
</dbReference>
<comment type="subcellular location">
    <subcellularLocation>
        <location evidence="1">Cytoplasm</location>
    </subcellularLocation>
</comment>
<dbReference type="InterPro" id="IPR036390">
    <property type="entry name" value="WH_DNA-bd_sf"/>
</dbReference>
<organism evidence="6 7">
    <name type="scientific">Campylobacter geochelonis</name>
    <dbReference type="NCBI Taxonomy" id="1780362"/>
    <lineage>
        <taxon>Bacteria</taxon>
        <taxon>Pseudomonadati</taxon>
        <taxon>Campylobacterota</taxon>
        <taxon>Epsilonproteobacteria</taxon>
        <taxon>Campylobacterales</taxon>
        <taxon>Campylobacteraceae</taxon>
        <taxon>Campylobacter</taxon>
    </lineage>
</organism>
<dbReference type="Gene3D" id="1.10.10.10">
    <property type="entry name" value="Winged helix-like DNA-binding domain superfamily/Winged helix DNA-binding domain"/>
    <property type="match status" value="1"/>
</dbReference>
<dbReference type="GO" id="GO:0003723">
    <property type="term" value="F:RNA binding"/>
    <property type="evidence" value="ECO:0007669"/>
    <property type="project" value="InterPro"/>
</dbReference>
<dbReference type="PROSITE" id="PS51722">
    <property type="entry name" value="G_TR_2"/>
    <property type="match status" value="1"/>
</dbReference>
<dbReference type="InterPro" id="IPR027417">
    <property type="entry name" value="P-loop_NTPase"/>
</dbReference>
<dbReference type="SUPFAM" id="SSF50447">
    <property type="entry name" value="Translation proteins"/>
    <property type="match status" value="1"/>
</dbReference>
<dbReference type="NCBIfam" id="TIGR00475">
    <property type="entry name" value="selB"/>
    <property type="match status" value="1"/>
</dbReference>
<keyword evidence="4" id="KW-0547">Nucleotide-binding</keyword>
<dbReference type="InterPro" id="IPR036388">
    <property type="entry name" value="WH-like_DNA-bd_sf"/>
</dbReference>
<dbReference type="GO" id="GO:0003746">
    <property type="term" value="F:translation elongation factor activity"/>
    <property type="evidence" value="ECO:0007669"/>
    <property type="project" value="UniProtKB-KW"/>
</dbReference>
<accession>A0A128EE56</accession>
<dbReference type="PANTHER" id="PTHR43721">
    <property type="entry name" value="ELONGATION FACTOR TU-RELATED"/>
    <property type="match status" value="1"/>
</dbReference>
<dbReference type="SUPFAM" id="SSF46785">
    <property type="entry name" value="Winged helix' DNA-binding domain"/>
    <property type="match status" value="1"/>
</dbReference>
<evidence type="ECO:0000256" key="4">
    <source>
        <dbReference type="ARBA" id="ARBA00023134"/>
    </source>
</evidence>
<gene>
    <name evidence="6" type="primary">selB</name>
    <name evidence="6" type="ORF">ERS672216_00561</name>
</gene>
<keyword evidence="3" id="KW-0648">Protein biosynthesis</keyword>
<sequence>MINSLIIGTSGHIDHGKTALIKALNGFEGDKMEAEIKRGITIDLSFSNLKNDSANIAFIDVPGHENLVKTMISGAYAFDAAMLVVASDDSLMPQTKEHIEILSILGVKSIILVITKCDLTDKTKQKKVEAEVKDFILNYKNLEILQTFFVSIKDKPSIDELKNYLFTLKPKERESGVVTRYYIDRIFSLKGIGTVVTGSLVEGEIKKNEKLVCLDLDKVVSVRSVQVHESFLNLATSPNRVALNLTDIPTSMLAKGQILSKKGFFRGFKEVDCLFKGEISHNQNVIFCIGSRQVSAKCTILSDKNKEKFVTFKFNKAVFAKFNEPFVVLANSRVIGGGKVLNPVSEPLKKSEKINLLLSLSQKDFKKAFEILSSFHRHGFGIISSYQRFGIEHEKALLIALELKNVFVDKDSLCIYSNQALQDLKNTIKFIISKNEFAVFSAQSIALRINWASQSLTALALNELEKEGLVEKNGLLFIKKGVDFSKIKESLNDKIYTILENSSLAPQAPYNIYDELDIDRQTGDNALKALTRAKKVVRLAHNLFITSSNLNLAMTKLRNIIKKDGKVNVANAKNELGLSRKFIISYLEYLDNFGDIVKSDNDRMFVD</sequence>
<dbReference type="GO" id="GO:0001514">
    <property type="term" value="P:selenocysteine incorporation"/>
    <property type="evidence" value="ECO:0007669"/>
    <property type="project" value="InterPro"/>
</dbReference>
<evidence type="ECO:0000313" key="7">
    <source>
        <dbReference type="Proteomes" id="UP000069632"/>
    </source>
</evidence>
<dbReference type="Gene3D" id="2.40.30.10">
    <property type="entry name" value="Translation factors"/>
    <property type="match status" value="1"/>
</dbReference>
<dbReference type="Proteomes" id="UP000069632">
    <property type="component" value="Unassembled WGS sequence"/>
</dbReference>
<protein>
    <submittedName>
        <fullName evidence="6">Selenocysteine-specific translation elongation factor</fullName>
    </submittedName>
</protein>
<evidence type="ECO:0000259" key="5">
    <source>
        <dbReference type="PROSITE" id="PS51722"/>
    </source>
</evidence>
<dbReference type="InterPro" id="IPR015191">
    <property type="entry name" value="SelB_WHD4"/>
</dbReference>
<dbReference type="SUPFAM" id="SSF52540">
    <property type="entry name" value="P-loop containing nucleoside triphosphate hydrolases"/>
    <property type="match status" value="1"/>
</dbReference>
<dbReference type="GO" id="GO:0005525">
    <property type="term" value="F:GTP binding"/>
    <property type="evidence" value="ECO:0007669"/>
    <property type="project" value="UniProtKB-KW"/>
</dbReference>
<keyword evidence="7" id="KW-1185">Reference proteome</keyword>
<dbReference type="PANTHER" id="PTHR43721:SF22">
    <property type="entry name" value="ELONGATION FACTOR TU, MITOCHONDRIAL"/>
    <property type="match status" value="1"/>
</dbReference>
<keyword evidence="4" id="KW-0342">GTP-binding</keyword>
<dbReference type="Gene3D" id="3.40.50.300">
    <property type="entry name" value="P-loop containing nucleotide triphosphate hydrolases"/>
    <property type="match status" value="1"/>
</dbReference>
<evidence type="ECO:0000313" key="6">
    <source>
        <dbReference type="EMBL" id="CZE46797.1"/>
    </source>
</evidence>
<dbReference type="AlphaFoldDB" id="A0A128EE56"/>
<name>A0A128EE56_9BACT</name>
<keyword evidence="2" id="KW-0963">Cytoplasm</keyword>
<dbReference type="InterPro" id="IPR005225">
    <property type="entry name" value="Small_GTP-bd"/>
</dbReference>
<dbReference type="GO" id="GO:0003924">
    <property type="term" value="F:GTPase activity"/>
    <property type="evidence" value="ECO:0007669"/>
    <property type="project" value="InterPro"/>
</dbReference>